<dbReference type="RefSeq" id="WP_058272671.1">
    <property type="nucleotide sequence ID" value="NZ_CYPS01000023.1"/>
</dbReference>
<protein>
    <recommendedName>
        <fullName evidence="3">DUF1508 domain-containing protein</fullName>
    </recommendedName>
</protein>
<organism evidence="1 2">
    <name type="scientific">Ruegeria atlantica</name>
    <dbReference type="NCBI Taxonomy" id="81569"/>
    <lineage>
        <taxon>Bacteria</taxon>
        <taxon>Pseudomonadati</taxon>
        <taxon>Pseudomonadota</taxon>
        <taxon>Alphaproteobacteria</taxon>
        <taxon>Rhodobacterales</taxon>
        <taxon>Roseobacteraceae</taxon>
        <taxon>Ruegeria</taxon>
    </lineage>
</organism>
<accession>A0A0P1E2T0</accession>
<sequence>MDIPSFVSSDLSQSVSVDGSGFEICIHRTSGQEYWTLEVINYKGKSFVWDDPFGTEKAALNAALVAFEKLGAAGFI</sequence>
<dbReference type="EMBL" id="CYPS01000023">
    <property type="protein sequence ID" value="CUH42592.1"/>
    <property type="molecule type" value="Genomic_DNA"/>
</dbReference>
<reference evidence="2" key="1">
    <citation type="submission" date="2015-09" db="EMBL/GenBank/DDBJ databases">
        <authorList>
            <person name="Rodrigo-Torres L."/>
            <person name="Arahal D.R."/>
        </authorList>
    </citation>
    <scope>NUCLEOTIDE SEQUENCE [LARGE SCALE GENOMIC DNA]</scope>
    <source>
        <strain evidence="2">CECT 4293</strain>
    </source>
</reference>
<name>A0A0P1E2T0_9RHOB</name>
<keyword evidence="2" id="KW-1185">Reference proteome</keyword>
<gene>
    <name evidence="1" type="ORF">RUM4293_01480</name>
</gene>
<proteinExistence type="predicted"/>
<dbReference type="Proteomes" id="UP000050786">
    <property type="component" value="Unassembled WGS sequence"/>
</dbReference>
<evidence type="ECO:0008006" key="3">
    <source>
        <dbReference type="Google" id="ProtNLM"/>
    </source>
</evidence>
<dbReference type="AlphaFoldDB" id="A0A0P1E2T0"/>
<evidence type="ECO:0000313" key="1">
    <source>
        <dbReference type="EMBL" id="CUH42592.1"/>
    </source>
</evidence>
<evidence type="ECO:0000313" key="2">
    <source>
        <dbReference type="Proteomes" id="UP000050786"/>
    </source>
</evidence>